<evidence type="ECO:0000313" key="2">
    <source>
        <dbReference type="Proteomes" id="UP001575105"/>
    </source>
</evidence>
<evidence type="ECO:0000313" key="1">
    <source>
        <dbReference type="EMBL" id="MFA9478048.1"/>
    </source>
</evidence>
<dbReference type="EMBL" id="JBGUBD010000004">
    <property type="protein sequence ID" value="MFA9478048.1"/>
    <property type="molecule type" value="Genomic_DNA"/>
</dbReference>
<gene>
    <name evidence="1" type="ORF">ACERK3_07030</name>
</gene>
<organism evidence="1 2">
    <name type="scientific">Natronomicrosphaera hydrolytica</name>
    <dbReference type="NCBI Taxonomy" id="3242702"/>
    <lineage>
        <taxon>Bacteria</taxon>
        <taxon>Pseudomonadati</taxon>
        <taxon>Planctomycetota</taxon>
        <taxon>Phycisphaerae</taxon>
        <taxon>Phycisphaerales</taxon>
        <taxon>Phycisphaeraceae</taxon>
        <taxon>Natronomicrosphaera</taxon>
    </lineage>
</organism>
<accession>A0ABV4U387</accession>
<dbReference type="RefSeq" id="WP_425344976.1">
    <property type="nucleotide sequence ID" value="NZ_JBGUBD010000004.1"/>
</dbReference>
<reference evidence="1 2" key="1">
    <citation type="submission" date="2024-08" db="EMBL/GenBank/DDBJ databases">
        <title>Whole-genome sequencing of halo(alkali)philic microorganisms from hypersaline lakes.</title>
        <authorList>
            <person name="Sorokin D.Y."/>
            <person name="Merkel A.Y."/>
            <person name="Messina E."/>
            <person name="Yakimov M."/>
        </authorList>
    </citation>
    <scope>NUCLEOTIDE SEQUENCE [LARGE SCALE GENOMIC DNA]</scope>
    <source>
        <strain evidence="1 2">AB-hyl4</strain>
    </source>
</reference>
<name>A0ABV4U387_9BACT</name>
<sequence length="378" mass="41638">MEVEAALCGVVGDPYRRLADIGVDGFVVEAAAAALETSEKGESTSRYLCNFMAALLLIKAYAPSTPLRWLNGVKDNLEQWSAMRHAPTVLESEIYSLANLFHSDAKGQLRRCASGVVVCLADGLAAHEWRWLNDKWRLASSTEPRRILGATLIWSDEALSNEIDDFITNRRWTTHRLLHHLLACGAAIASVARIDDLPAVRGPIVVIHPNLFPRQQQEQIAGYEFGSVLTIGGAGATFPIPCDSPPVSSATEDEEPFSWVNELPFQHVPLDFIQHCADKINVASHNLRVLTHADSIHLMVMQTSPRKVRLLIRNDDAIYLSTEIDAGQNIKCVTVLSGFITSSIEPSGSRFRVKVPLRGMAIVDVTFEAEVMCPSQMN</sequence>
<protein>
    <submittedName>
        <fullName evidence="1">Uncharacterized protein</fullName>
    </submittedName>
</protein>
<dbReference type="Proteomes" id="UP001575105">
    <property type="component" value="Unassembled WGS sequence"/>
</dbReference>
<keyword evidence="2" id="KW-1185">Reference proteome</keyword>
<comment type="caution">
    <text evidence="1">The sequence shown here is derived from an EMBL/GenBank/DDBJ whole genome shotgun (WGS) entry which is preliminary data.</text>
</comment>
<proteinExistence type="predicted"/>